<accession>A0A830BZU0</accession>
<name>A0A830BZU0_9LAMI</name>
<dbReference type="AlphaFoldDB" id="A0A830BZU0"/>
<gene>
    <name evidence="2" type="ORF">PHJA_001440300</name>
</gene>
<dbReference type="EMBL" id="BMAC01000297">
    <property type="protein sequence ID" value="GFP92960.1"/>
    <property type="molecule type" value="Genomic_DNA"/>
</dbReference>
<dbReference type="Proteomes" id="UP000653305">
    <property type="component" value="Unassembled WGS sequence"/>
</dbReference>
<keyword evidence="3" id="KW-1185">Reference proteome</keyword>
<feature type="region of interest" description="Disordered" evidence="1">
    <location>
        <begin position="26"/>
        <end position="77"/>
    </location>
</feature>
<protein>
    <submittedName>
        <fullName evidence="2">Uncharacterized protein</fullName>
    </submittedName>
</protein>
<comment type="caution">
    <text evidence="2">The sequence shown here is derived from an EMBL/GenBank/DDBJ whole genome shotgun (WGS) entry which is preliminary data.</text>
</comment>
<evidence type="ECO:0000313" key="2">
    <source>
        <dbReference type="EMBL" id="GFP92960.1"/>
    </source>
</evidence>
<evidence type="ECO:0000256" key="1">
    <source>
        <dbReference type="SAM" id="MobiDB-lite"/>
    </source>
</evidence>
<sequence length="181" mass="21023">MEDIQSTRELKDEETKCRSSLEWMLQNNPDFKPNRPPHQVKPERPNSDCEENIDSSSSEEEDVVRKKKKRKLSKEEERENVEILVRNMLWWHYRHCGGGGDTHQKVRNLTLMSKQLLLKSIQDEEMPMIELMNNNLAGLISLKAIRARRGCIVHAKSSGVEFSSCNKNCEELLSRSEPPFS</sequence>
<organism evidence="2 3">
    <name type="scientific">Phtheirospermum japonicum</name>
    <dbReference type="NCBI Taxonomy" id="374723"/>
    <lineage>
        <taxon>Eukaryota</taxon>
        <taxon>Viridiplantae</taxon>
        <taxon>Streptophyta</taxon>
        <taxon>Embryophyta</taxon>
        <taxon>Tracheophyta</taxon>
        <taxon>Spermatophyta</taxon>
        <taxon>Magnoliopsida</taxon>
        <taxon>eudicotyledons</taxon>
        <taxon>Gunneridae</taxon>
        <taxon>Pentapetalae</taxon>
        <taxon>asterids</taxon>
        <taxon>lamiids</taxon>
        <taxon>Lamiales</taxon>
        <taxon>Orobanchaceae</taxon>
        <taxon>Orobanchaceae incertae sedis</taxon>
        <taxon>Phtheirospermum</taxon>
    </lineage>
</organism>
<feature type="compositionally biased region" description="Acidic residues" evidence="1">
    <location>
        <begin position="48"/>
        <end position="62"/>
    </location>
</feature>
<proteinExistence type="predicted"/>
<evidence type="ECO:0000313" key="3">
    <source>
        <dbReference type="Proteomes" id="UP000653305"/>
    </source>
</evidence>
<reference evidence="2" key="1">
    <citation type="submission" date="2020-07" db="EMBL/GenBank/DDBJ databases">
        <title>Ethylene signaling mediates host invasion by parasitic plants.</title>
        <authorList>
            <person name="Yoshida S."/>
        </authorList>
    </citation>
    <scope>NUCLEOTIDE SEQUENCE</scope>
    <source>
        <strain evidence="2">Okayama</strain>
    </source>
</reference>